<reference evidence="4 5" key="1">
    <citation type="submission" date="2021-12" db="EMBL/GenBank/DDBJ databases">
        <title>Discovery of the Pendulisporaceae a myxobacterial family with distinct sporulation behavior and unique specialized metabolism.</title>
        <authorList>
            <person name="Garcia R."/>
            <person name="Popoff A."/>
            <person name="Bader C.D."/>
            <person name="Loehr J."/>
            <person name="Walesch S."/>
            <person name="Walt C."/>
            <person name="Boldt J."/>
            <person name="Bunk B."/>
            <person name="Haeckl F.J.F.P.J."/>
            <person name="Gunesch A.P."/>
            <person name="Birkelbach J."/>
            <person name="Nuebel U."/>
            <person name="Pietschmann T."/>
            <person name="Bach T."/>
            <person name="Mueller R."/>
        </authorList>
    </citation>
    <scope>NUCLEOTIDE SEQUENCE [LARGE SCALE GENOMIC DNA]</scope>
    <source>
        <strain evidence="4 5">MSr11954</strain>
    </source>
</reference>
<comment type="function">
    <text evidence="2">Antitoxin component of a type II toxin-antitoxin (TA) system.</text>
</comment>
<dbReference type="InterPro" id="IPR051405">
    <property type="entry name" value="phD/YefM_antitoxin"/>
</dbReference>
<dbReference type="InterPro" id="IPR036165">
    <property type="entry name" value="YefM-like_sf"/>
</dbReference>
<comment type="similarity">
    <text evidence="1 2">Belongs to the phD/YefM antitoxin family.</text>
</comment>
<dbReference type="Gene3D" id="3.40.1620.10">
    <property type="entry name" value="YefM-like domain"/>
    <property type="match status" value="1"/>
</dbReference>
<sequence length="112" mass="12458">MVDYRGKIAEAWKIADAKASLSELVREAERAPQRIENRGREVAYVVGAEEYRRLTDQAEKASDVARLRRFLQLSADLRAAGGADIKLPERGSRPSPFTSDDSNSCQRPAARP</sequence>
<gene>
    <name evidence="4" type="ORF">LZC94_36320</name>
</gene>
<dbReference type="EMBL" id="CP089984">
    <property type="protein sequence ID" value="WXB13297.1"/>
    <property type="molecule type" value="Genomic_DNA"/>
</dbReference>
<dbReference type="NCBIfam" id="TIGR01552">
    <property type="entry name" value="phd_fam"/>
    <property type="match status" value="1"/>
</dbReference>
<dbReference type="SUPFAM" id="SSF143120">
    <property type="entry name" value="YefM-like"/>
    <property type="match status" value="1"/>
</dbReference>
<proteinExistence type="inferred from homology"/>
<feature type="region of interest" description="Disordered" evidence="3">
    <location>
        <begin position="82"/>
        <end position="112"/>
    </location>
</feature>
<dbReference type="Pfam" id="PF02604">
    <property type="entry name" value="PhdYeFM_antitox"/>
    <property type="match status" value="1"/>
</dbReference>
<keyword evidence="5" id="KW-1185">Reference proteome</keyword>
<dbReference type="RefSeq" id="WP_394822919.1">
    <property type="nucleotide sequence ID" value="NZ_CP089984.1"/>
</dbReference>
<evidence type="ECO:0000313" key="4">
    <source>
        <dbReference type="EMBL" id="WXB13297.1"/>
    </source>
</evidence>
<dbReference type="PANTHER" id="PTHR33713">
    <property type="entry name" value="ANTITOXIN YAFN-RELATED"/>
    <property type="match status" value="1"/>
</dbReference>
<evidence type="ECO:0000313" key="5">
    <source>
        <dbReference type="Proteomes" id="UP001370348"/>
    </source>
</evidence>
<evidence type="ECO:0000256" key="3">
    <source>
        <dbReference type="SAM" id="MobiDB-lite"/>
    </source>
</evidence>
<dbReference type="PANTHER" id="PTHR33713:SF9">
    <property type="entry name" value="ANTITOXIN"/>
    <property type="match status" value="1"/>
</dbReference>
<evidence type="ECO:0000256" key="2">
    <source>
        <dbReference type="RuleBase" id="RU362080"/>
    </source>
</evidence>
<name>A0ABZ2LQU9_9BACT</name>
<dbReference type="InterPro" id="IPR006442">
    <property type="entry name" value="Antitoxin_Phd/YefM"/>
</dbReference>
<dbReference type="Proteomes" id="UP001370348">
    <property type="component" value="Chromosome"/>
</dbReference>
<accession>A0ABZ2LQU9</accession>
<organism evidence="4 5">
    <name type="scientific">Pendulispora albinea</name>
    <dbReference type="NCBI Taxonomy" id="2741071"/>
    <lineage>
        <taxon>Bacteria</taxon>
        <taxon>Pseudomonadati</taxon>
        <taxon>Myxococcota</taxon>
        <taxon>Myxococcia</taxon>
        <taxon>Myxococcales</taxon>
        <taxon>Sorangiineae</taxon>
        <taxon>Pendulisporaceae</taxon>
        <taxon>Pendulispora</taxon>
    </lineage>
</organism>
<feature type="compositionally biased region" description="Polar residues" evidence="3">
    <location>
        <begin position="95"/>
        <end position="106"/>
    </location>
</feature>
<evidence type="ECO:0000256" key="1">
    <source>
        <dbReference type="ARBA" id="ARBA00009981"/>
    </source>
</evidence>
<protein>
    <recommendedName>
        <fullName evidence="2">Antitoxin</fullName>
    </recommendedName>
</protein>